<dbReference type="InterPro" id="IPR018171">
    <property type="entry name" value="Pept_tRNA_hydro_CS"/>
</dbReference>
<dbReference type="GO" id="GO:0004045">
    <property type="term" value="F:peptidyl-tRNA hydrolase activity"/>
    <property type="evidence" value="ECO:0007669"/>
    <property type="project" value="UniProtKB-UniRule"/>
</dbReference>
<comment type="catalytic activity">
    <reaction evidence="7 8">
        <text>an N-acyl-L-alpha-aminoacyl-tRNA + H2O = an N-acyl-L-amino acid + a tRNA + H(+)</text>
        <dbReference type="Rhea" id="RHEA:54448"/>
        <dbReference type="Rhea" id="RHEA-COMP:10123"/>
        <dbReference type="Rhea" id="RHEA-COMP:13883"/>
        <dbReference type="ChEBI" id="CHEBI:15377"/>
        <dbReference type="ChEBI" id="CHEBI:15378"/>
        <dbReference type="ChEBI" id="CHEBI:59874"/>
        <dbReference type="ChEBI" id="CHEBI:78442"/>
        <dbReference type="ChEBI" id="CHEBI:138191"/>
        <dbReference type="EC" id="3.1.1.29"/>
    </reaction>
</comment>
<evidence type="ECO:0000256" key="1">
    <source>
        <dbReference type="ARBA" id="ARBA00013260"/>
    </source>
</evidence>
<dbReference type="PROSITE" id="PS01195">
    <property type="entry name" value="PEPT_TRNA_HYDROL_1"/>
    <property type="match status" value="1"/>
</dbReference>
<comment type="function">
    <text evidence="7">Catalyzes the release of premature peptidyl moieties from peptidyl-tRNA molecules trapped in stalled 50S ribosomal subunits, and thus maintains levels of free tRNAs and 50S ribosomes.</text>
</comment>
<dbReference type="AlphaFoldDB" id="A0A0G1HF90"/>
<dbReference type="Proteomes" id="UP000033861">
    <property type="component" value="Unassembled WGS sequence"/>
</dbReference>
<comment type="similarity">
    <text evidence="5 7 9">Belongs to the PTH family.</text>
</comment>
<gene>
    <name evidence="7" type="primary">pth</name>
    <name evidence="10" type="ORF">UW35_C0025G0004</name>
</gene>
<comment type="subcellular location">
    <subcellularLocation>
        <location evidence="7">Cytoplasm</location>
    </subcellularLocation>
</comment>
<reference evidence="10 11" key="1">
    <citation type="journal article" date="2015" name="Nature">
        <title>rRNA introns, odd ribosomes, and small enigmatic genomes across a large radiation of phyla.</title>
        <authorList>
            <person name="Brown C.T."/>
            <person name="Hug L.A."/>
            <person name="Thomas B.C."/>
            <person name="Sharon I."/>
            <person name="Castelle C.J."/>
            <person name="Singh A."/>
            <person name="Wilkins M.J."/>
            <person name="Williams K.H."/>
            <person name="Banfield J.F."/>
        </authorList>
    </citation>
    <scope>NUCLEOTIDE SEQUENCE [LARGE SCALE GENOMIC DNA]</scope>
</reference>
<organism evidence="10 11">
    <name type="scientific">Candidatus Collierbacteria bacterium GW2011_GWF2_44_15</name>
    <dbReference type="NCBI Taxonomy" id="1618404"/>
    <lineage>
        <taxon>Bacteria</taxon>
        <taxon>Candidatus Collieribacteriota</taxon>
    </lineage>
</organism>
<feature type="binding site" evidence="7">
    <location>
        <position position="63"/>
    </location>
    <ligand>
        <name>tRNA</name>
        <dbReference type="ChEBI" id="CHEBI:17843"/>
    </ligand>
</feature>
<dbReference type="EC" id="3.1.1.29" evidence="1 7"/>
<comment type="subunit">
    <text evidence="7">Monomer.</text>
</comment>
<evidence type="ECO:0000256" key="8">
    <source>
        <dbReference type="RuleBase" id="RU000673"/>
    </source>
</evidence>
<accession>A0A0G1HF90</accession>
<feature type="binding site" evidence="7">
    <location>
        <position position="65"/>
    </location>
    <ligand>
        <name>tRNA</name>
        <dbReference type="ChEBI" id="CHEBI:17843"/>
    </ligand>
</feature>
<evidence type="ECO:0000313" key="10">
    <source>
        <dbReference type="EMBL" id="KKT46001.1"/>
    </source>
</evidence>
<proteinExistence type="inferred from homology"/>
<evidence type="ECO:0000256" key="2">
    <source>
        <dbReference type="ARBA" id="ARBA00022555"/>
    </source>
</evidence>
<evidence type="ECO:0000256" key="4">
    <source>
        <dbReference type="ARBA" id="ARBA00022884"/>
    </source>
</evidence>
<dbReference type="InterPro" id="IPR001328">
    <property type="entry name" value="Pept_tRNA_hydro"/>
</dbReference>
<keyword evidence="4 7" id="KW-0694">RNA-binding</keyword>
<dbReference type="PANTHER" id="PTHR17224">
    <property type="entry name" value="PEPTIDYL-TRNA HYDROLASE"/>
    <property type="match status" value="1"/>
</dbReference>
<dbReference type="GO" id="GO:0072344">
    <property type="term" value="P:rescue of stalled ribosome"/>
    <property type="evidence" value="ECO:0007669"/>
    <property type="project" value="UniProtKB-UniRule"/>
</dbReference>
<dbReference type="GO" id="GO:0006515">
    <property type="term" value="P:protein quality control for misfolded or incompletely synthesized proteins"/>
    <property type="evidence" value="ECO:0007669"/>
    <property type="project" value="UniProtKB-UniRule"/>
</dbReference>
<comment type="caution">
    <text evidence="10">The sequence shown here is derived from an EMBL/GenBank/DDBJ whole genome shotgun (WGS) entry which is preliminary data.</text>
</comment>
<comment type="function">
    <text evidence="7">Hydrolyzes ribosome-free peptidyl-tRNAs (with 1 or more amino acids incorporated), which drop off the ribosome during protein synthesis, or as a result of ribosome stalling.</text>
</comment>
<dbReference type="SUPFAM" id="SSF53178">
    <property type="entry name" value="Peptidyl-tRNA hydrolase-like"/>
    <property type="match status" value="1"/>
</dbReference>
<dbReference type="Gene3D" id="3.40.50.1470">
    <property type="entry name" value="Peptidyl-tRNA hydrolase"/>
    <property type="match status" value="1"/>
</dbReference>
<dbReference type="NCBIfam" id="TIGR00447">
    <property type="entry name" value="pth"/>
    <property type="match status" value="1"/>
</dbReference>
<evidence type="ECO:0000313" key="11">
    <source>
        <dbReference type="Proteomes" id="UP000033861"/>
    </source>
</evidence>
<dbReference type="CDD" id="cd00462">
    <property type="entry name" value="PTH"/>
    <property type="match status" value="1"/>
</dbReference>
<feature type="binding site" evidence="7">
    <location>
        <position position="111"/>
    </location>
    <ligand>
        <name>tRNA</name>
        <dbReference type="ChEBI" id="CHEBI:17843"/>
    </ligand>
</feature>
<evidence type="ECO:0000256" key="3">
    <source>
        <dbReference type="ARBA" id="ARBA00022801"/>
    </source>
</evidence>
<evidence type="ECO:0000256" key="9">
    <source>
        <dbReference type="RuleBase" id="RU004320"/>
    </source>
</evidence>
<dbReference type="InterPro" id="IPR036416">
    <property type="entry name" value="Pept_tRNA_hydro_sf"/>
</dbReference>
<feature type="active site" description="Proton acceptor" evidence="7">
    <location>
        <position position="19"/>
    </location>
</feature>
<evidence type="ECO:0000256" key="7">
    <source>
        <dbReference type="HAMAP-Rule" id="MF_00083"/>
    </source>
</evidence>
<name>A0A0G1HF90_9BACT</name>
<dbReference type="GO" id="GO:0005737">
    <property type="term" value="C:cytoplasm"/>
    <property type="evidence" value="ECO:0007669"/>
    <property type="project" value="UniProtKB-SubCell"/>
</dbReference>
<feature type="site" description="Stabilizes the basic form of H active site to accept a proton" evidence="7">
    <location>
        <position position="90"/>
    </location>
</feature>
<sequence length="180" mass="19893">MYLIVGMGNPGKEYELTRHNAGFIAVDRLLSKLNKKAVFKKETKFSAEVARVGDVIIAKPTTFMNESGRCVRKLMDFYKIEIEGLVLLHDDLDIRLGEYKVKNGVGPKVHNGVGSVEKSLGEKSFLRVRLGVDNRQPGVRYGSGADYVLSKMTKDELAKLGMVMDLALGDLAIALGLEFE</sequence>
<dbReference type="GO" id="GO:0000049">
    <property type="term" value="F:tRNA binding"/>
    <property type="evidence" value="ECO:0007669"/>
    <property type="project" value="UniProtKB-UniRule"/>
</dbReference>
<dbReference type="Pfam" id="PF01195">
    <property type="entry name" value="Pept_tRNA_hydro"/>
    <property type="match status" value="1"/>
</dbReference>
<feature type="site" description="Discriminates between blocked and unblocked aminoacyl-tRNA" evidence="7">
    <location>
        <position position="9"/>
    </location>
</feature>
<keyword evidence="3 7" id="KW-0378">Hydrolase</keyword>
<evidence type="ECO:0000256" key="6">
    <source>
        <dbReference type="ARBA" id="ARBA00050038"/>
    </source>
</evidence>
<dbReference type="HAMAP" id="MF_00083">
    <property type="entry name" value="Pept_tRNA_hydro_bact"/>
    <property type="match status" value="1"/>
</dbReference>
<evidence type="ECO:0000256" key="5">
    <source>
        <dbReference type="ARBA" id="ARBA00038063"/>
    </source>
</evidence>
<protein>
    <recommendedName>
        <fullName evidence="6 7">Peptidyl-tRNA hydrolase</fullName>
        <shortName evidence="7">Pth</shortName>
        <ecNumber evidence="1 7">3.1.1.29</ecNumber>
    </recommendedName>
</protein>
<dbReference type="STRING" id="1618404.UW35_C0025G0004"/>
<dbReference type="PATRIC" id="fig|1618404.3.peg.602"/>
<keyword evidence="2 7" id="KW-0820">tRNA-binding</keyword>
<feature type="binding site" evidence="7">
    <location>
        <position position="14"/>
    </location>
    <ligand>
        <name>tRNA</name>
        <dbReference type="ChEBI" id="CHEBI:17843"/>
    </ligand>
</feature>
<keyword evidence="7" id="KW-0963">Cytoplasm</keyword>
<dbReference type="PANTHER" id="PTHR17224:SF1">
    <property type="entry name" value="PEPTIDYL-TRNA HYDROLASE"/>
    <property type="match status" value="1"/>
</dbReference>
<dbReference type="EMBL" id="LCHZ01000025">
    <property type="protein sequence ID" value="KKT46001.1"/>
    <property type="molecule type" value="Genomic_DNA"/>
</dbReference>